<name>A0A1C7M8S6_GRIFR</name>
<comment type="caution">
    <text evidence="1">The sequence shown here is derived from an EMBL/GenBank/DDBJ whole genome shotgun (WGS) entry which is preliminary data.</text>
</comment>
<dbReference type="Proteomes" id="UP000092993">
    <property type="component" value="Unassembled WGS sequence"/>
</dbReference>
<proteinExistence type="predicted"/>
<evidence type="ECO:0000313" key="2">
    <source>
        <dbReference type="Proteomes" id="UP000092993"/>
    </source>
</evidence>
<organism evidence="1 2">
    <name type="scientific">Grifola frondosa</name>
    <name type="common">Maitake</name>
    <name type="synonym">Polyporus frondosus</name>
    <dbReference type="NCBI Taxonomy" id="5627"/>
    <lineage>
        <taxon>Eukaryota</taxon>
        <taxon>Fungi</taxon>
        <taxon>Dikarya</taxon>
        <taxon>Basidiomycota</taxon>
        <taxon>Agaricomycotina</taxon>
        <taxon>Agaricomycetes</taxon>
        <taxon>Polyporales</taxon>
        <taxon>Grifolaceae</taxon>
        <taxon>Grifola</taxon>
    </lineage>
</organism>
<protein>
    <submittedName>
        <fullName evidence="1">Uncharacterized protein</fullName>
    </submittedName>
</protein>
<accession>A0A1C7M8S6</accession>
<gene>
    <name evidence="1" type="ORF">A0H81_06878</name>
</gene>
<keyword evidence="2" id="KW-1185">Reference proteome</keyword>
<sequence>MCCNNLFQVHQHREDLMTRQYGCLILANIIGSLINPSFDSTKEMLCHPHWIAAVALRRSIRLVHDSDYGGISRRAYVVAMDSTATSLPFVEPVA</sequence>
<reference evidence="1 2" key="1">
    <citation type="submission" date="2016-03" db="EMBL/GenBank/DDBJ databases">
        <title>Whole genome sequencing of Grifola frondosa 9006-11.</title>
        <authorList>
            <person name="Min B."/>
            <person name="Park H."/>
            <person name="Kim J.-G."/>
            <person name="Cho H."/>
            <person name="Oh Y.-L."/>
            <person name="Kong W.-S."/>
            <person name="Choi I.-G."/>
        </authorList>
    </citation>
    <scope>NUCLEOTIDE SEQUENCE [LARGE SCALE GENOMIC DNA]</scope>
    <source>
        <strain evidence="1 2">9006-11</strain>
    </source>
</reference>
<dbReference type="EMBL" id="LUGG01000007">
    <property type="protein sequence ID" value="OBZ73271.1"/>
    <property type="molecule type" value="Genomic_DNA"/>
</dbReference>
<dbReference type="AlphaFoldDB" id="A0A1C7M8S6"/>
<evidence type="ECO:0000313" key="1">
    <source>
        <dbReference type="EMBL" id="OBZ73271.1"/>
    </source>
</evidence>